<feature type="compositionally biased region" description="Polar residues" evidence="1">
    <location>
        <begin position="82"/>
        <end position="96"/>
    </location>
</feature>
<name>A0A067QBV8_9AGAM</name>
<sequence length="399" mass="44161">MSDNTQLVSQKLTLPAFLKVLTTNNVPMSRAMAVAGKIFKTYNTTDALGRLTDFQLKFAGVEDKEDRKLVLAAIRKAGFKSSPKSTVPSIVSTPEVNSPSSNSKQKAKASSSPRKKRKRESDGNEFLQDQPPDEGAAFGSLEFNETLNEEALRSKFAVVNRAPIMMAWSTIVAERMGFKREEALSIASVYTEMNAITRGVSVGVYKDSKKSEIVEATKDGMQPYVDLMGRRPLYQTASNTWRALSASGPVSPGSAYSYITRALRQTTPHVIGALRLLAESYNPEELNRKGFGLYAEFRPGVGGWGEKGQIRCDKVLGLRKTDVQSAKTPREEGTSERASGLVKFEKVDVKEEVEEDRSTEVTGEPTKKKTRVMDEFDKLLEEDTTFDDFDFSFLDGDLP</sequence>
<evidence type="ECO:0000313" key="3">
    <source>
        <dbReference type="Proteomes" id="UP000027265"/>
    </source>
</evidence>
<accession>A0A067QBV8</accession>
<feature type="compositionally biased region" description="Low complexity" evidence="1">
    <location>
        <begin position="97"/>
        <end position="112"/>
    </location>
</feature>
<dbReference type="AlphaFoldDB" id="A0A067QBV8"/>
<protein>
    <submittedName>
        <fullName evidence="2">Uncharacterized protein</fullName>
    </submittedName>
</protein>
<dbReference type="HOGENOM" id="CLU_046576_1_0_1"/>
<evidence type="ECO:0000256" key="1">
    <source>
        <dbReference type="SAM" id="MobiDB-lite"/>
    </source>
</evidence>
<dbReference type="EMBL" id="KL197709">
    <property type="protein sequence ID" value="KDQ64558.1"/>
    <property type="molecule type" value="Genomic_DNA"/>
</dbReference>
<reference evidence="3" key="1">
    <citation type="journal article" date="2014" name="Proc. Natl. Acad. Sci. U.S.A.">
        <title>Extensive sampling of basidiomycete genomes demonstrates inadequacy of the white-rot/brown-rot paradigm for wood decay fungi.</title>
        <authorList>
            <person name="Riley R."/>
            <person name="Salamov A.A."/>
            <person name="Brown D.W."/>
            <person name="Nagy L.G."/>
            <person name="Floudas D."/>
            <person name="Held B.W."/>
            <person name="Levasseur A."/>
            <person name="Lombard V."/>
            <person name="Morin E."/>
            <person name="Otillar R."/>
            <person name="Lindquist E.A."/>
            <person name="Sun H."/>
            <person name="LaButti K.M."/>
            <person name="Schmutz J."/>
            <person name="Jabbour D."/>
            <person name="Luo H."/>
            <person name="Baker S.E."/>
            <person name="Pisabarro A.G."/>
            <person name="Walton J.D."/>
            <person name="Blanchette R.A."/>
            <person name="Henrissat B."/>
            <person name="Martin F."/>
            <person name="Cullen D."/>
            <person name="Hibbett D.S."/>
            <person name="Grigoriev I.V."/>
        </authorList>
    </citation>
    <scope>NUCLEOTIDE SEQUENCE [LARGE SCALE GENOMIC DNA]</scope>
    <source>
        <strain evidence="3">MUCL 33604</strain>
    </source>
</reference>
<gene>
    <name evidence="2" type="ORF">JAAARDRAFT_28202</name>
</gene>
<dbReference type="Proteomes" id="UP000027265">
    <property type="component" value="Unassembled WGS sequence"/>
</dbReference>
<feature type="region of interest" description="Disordered" evidence="1">
    <location>
        <begin position="81"/>
        <end position="138"/>
    </location>
</feature>
<keyword evidence="3" id="KW-1185">Reference proteome</keyword>
<proteinExistence type="predicted"/>
<evidence type="ECO:0000313" key="2">
    <source>
        <dbReference type="EMBL" id="KDQ64558.1"/>
    </source>
</evidence>
<organism evidence="2 3">
    <name type="scientific">Jaapia argillacea MUCL 33604</name>
    <dbReference type="NCBI Taxonomy" id="933084"/>
    <lineage>
        <taxon>Eukaryota</taxon>
        <taxon>Fungi</taxon>
        <taxon>Dikarya</taxon>
        <taxon>Basidiomycota</taxon>
        <taxon>Agaricomycotina</taxon>
        <taxon>Agaricomycetes</taxon>
        <taxon>Agaricomycetidae</taxon>
        <taxon>Jaapiales</taxon>
        <taxon>Jaapiaceae</taxon>
        <taxon>Jaapia</taxon>
    </lineage>
</organism>
<dbReference type="InParanoid" id="A0A067QBV8"/>
<dbReference type="OrthoDB" id="514070at2759"/>